<keyword evidence="3" id="KW-1185">Reference proteome</keyword>
<dbReference type="EMBL" id="BAABCA010000001">
    <property type="protein sequence ID" value="GAA4231403.1"/>
    <property type="molecule type" value="Genomic_DNA"/>
</dbReference>
<dbReference type="InterPro" id="IPR029010">
    <property type="entry name" value="ThuA-like"/>
</dbReference>
<evidence type="ECO:0000259" key="1">
    <source>
        <dbReference type="Pfam" id="PF06283"/>
    </source>
</evidence>
<protein>
    <recommendedName>
        <fullName evidence="1">ThuA-like domain-containing protein</fullName>
    </recommendedName>
</protein>
<dbReference type="Proteomes" id="UP001501496">
    <property type="component" value="Unassembled WGS sequence"/>
</dbReference>
<accession>A0ABP8C083</accession>
<proteinExistence type="predicted"/>
<dbReference type="Gene3D" id="3.40.50.880">
    <property type="match status" value="1"/>
</dbReference>
<name>A0ABP8C083_9FLAO</name>
<sequence length="337" mass="38458">MLLVGCKSQTRASHTNKKLKVLILDGENNHGIWPKTTFMMKSYLEETGLFEVDVYRKKYTWIGPHYNKVKGVENINDLLTLYPLNDGIEREAVKETKYDPNFNPDFEKYDLVVNNLGWKSAKWPEATKTNFENYMKNGGGMVLVHAANNAWGQWEEYNKMIGLGAWGDRDAKSGPYAFYNNEGKEKRDPSEGICASHGAQYEFKLQTRAPKHPIMKGLPKVWLHTKDELYDRMRGPAKNMTILATAYSDTINNAPPWNKKVTGTGRHEPMLMAIEYGKGRIFHSALGHMDYSMESVGFITTLQRGAEWVATGNVTQKVPKDFPLENKSSSRTWTFKN</sequence>
<organism evidence="2 3">
    <name type="scientific">Postechiella marina</name>
    <dbReference type="NCBI Taxonomy" id="943941"/>
    <lineage>
        <taxon>Bacteria</taxon>
        <taxon>Pseudomonadati</taxon>
        <taxon>Bacteroidota</taxon>
        <taxon>Flavobacteriia</taxon>
        <taxon>Flavobacteriales</taxon>
        <taxon>Flavobacteriaceae</taxon>
        <taxon>Postechiella</taxon>
    </lineage>
</organism>
<comment type="caution">
    <text evidence="2">The sequence shown here is derived from an EMBL/GenBank/DDBJ whole genome shotgun (WGS) entry which is preliminary data.</text>
</comment>
<reference evidence="3" key="1">
    <citation type="journal article" date="2019" name="Int. J. Syst. Evol. Microbiol.">
        <title>The Global Catalogue of Microorganisms (GCM) 10K type strain sequencing project: providing services to taxonomists for standard genome sequencing and annotation.</title>
        <authorList>
            <consortium name="The Broad Institute Genomics Platform"/>
            <consortium name="The Broad Institute Genome Sequencing Center for Infectious Disease"/>
            <person name="Wu L."/>
            <person name="Ma J."/>
        </authorList>
    </citation>
    <scope>NUCLEOTIDE SEQUENCE [LARGE SCALE GENOMIC DNA]</scope>
    <source>
        <strain evidence="3">JCM 17630</strain>
    </source>
</reference>
<feature type="domain" description="ThuA-like" evidence="1">
    <location>
        <begin position="55"/>
        <end position="309"/>
    </location>
</feature>
<dbReference type="InterPro" id="IPR029062">
    <property type="entry name" value="Class_I_gatase-like"/>
</dbReference>
<dbReference type="Pfam" id="PF06283">
    <property type="entry name" value="ThuA"/>
    <property type="match status" value="1"/>
</dbReference>
<evidence type="ECO:0000313" key="2">
    <source>
        <dbReference type="EMBL" id="GAA4231403.1"/>
    </source>
</evidence>
<dbReference type="PANTHER" id="PTHR40469">
    <property type="entry name" value="SECRETED GLYCOSYL HYDROLASE"/>
    <property type="match status" value="1"/>
</dbReference>
<dbReference type="PANTHER" id="PTHR40469:SF2">
    <property type="entry name" value="GALACTOSE-BINDING DOMAIN-LIKE SUPERFAMILY PROTEIN"/>
    <property type="match status" value="1"/>
</dbReference>
<dbReference type="SUPFAM" id="SSF52317">
    <property type="entry name" value="Class I glutamine amidotransferase-like"/>
    <property type="match status" value="1"/>
</dbReference>
<evidence type="ECO:0000313" key="3">
    <source>
        <dbReference type="Proteomes" id="UP001501496"/>
    </source>
</evidence>
<gene>
    <name evidence="2" type="ORF">GCM10022291_03770</name>
</gene>